<name>A0ABR2AN37_9ROSI</name>
<organism evidence="1 2">
    <name type="scientific">Hibiscus sabdariffa</name>
    <name type="common">roselle</name>
    <dbReference type="NCBI Taxonomy" id="183260"/>
    <lineage>
        <taxon>Eukaryota</taxon>
        <taxon>Viridiplantae</taxon>
        <taxon>Streptophyta</taxon>
        <taxon>Embryophyta</taxon>
        <taxon>Tracheophyta</taxon>
        <taxon>Spermatophyta</taxon>
        <taxon>Magnoliopsida</taxon>
        <taxon>eudicotyledons</taxon>
        <taxon>Gunneridae</taxon>
        <taxon>Pentapetalae</taxon>
        <taxon>rosids</taxon>
        <taxon>malvids</taxon>
        <taxon>Malvales</taxon>
        <taxon>Malvaceae</taxon>
        <taxon>Malvoideae</taxon>
        <taxon>Hibiscus</taxon>
    </lineage>
</organism>
<evidence type="ECO:0000313" key="1">
    <source>
        <dbReference type="EMBL" id="KAK8495098.1"/>
    </source>
</evidence>
<protein>
    <submittedName>
        <fullName evidence="1">Uncharacterized protein</fullName>
    </submittedName>
</protein>
<reference evidence="1 2" key="1">
    <citation type="journal article" date="2024" name="G3 (Bethesda)">
        <title>Genome assembly of Hibiscus sabdariffa L. provides insights into metabolisms of medicinal natural products.</title>
        <authorList>
            <person name="Kim T."/>
        </authorList>
    </citation>
    <scope>NUCLEOTIDE SEQUENCE [LARGE SCALE GENOMIC DNA]</scope>
    <source>
        <strain evidence="1">TK-2024</strain>
        <tissue evidence="1">Old leaves</tissue>
    </source>
</reference>
<proteinExistence type="predicted"/>
<keyword evidence="2" id="KW-1185">Reference proteome</keyword>
<dbReference type="EMBL" id="JBBPBM010000460">
    <property type="protein sequence ID" value="KAK8495098.1"/>
    <property type="molecule type" value="Genomic_DNA"/>
</dbReference>
<gene>
    <name evidence="1" type="ORF">V6N12_008238</name>
</gene>
<sequence length="110" mass="11844">MSGQLDLEDALFDVPNSACCVDAEVPILLGSKSFQSKEGKGAQNSLILLLLRTERGSIEDSQTSQRRRVVKGKGWVGFDGNVSGSSDETAESDALMVEIHRESVEDKAMA</sequence>
<dbReference type="Proteomes" id="UP001472677">
    <property type="component" value="Unassembled WGS sequence"/>
</dbReference>
<accession>A0ABR2AN37</accession>
<evidence type="ECO:0000313" key="2">
    <source>
        <dbReference type="Proteomes" id="UP001472677"/>
    </source>
</evidence>
<comment type="caution">
    <text evidence="1">The sequence shown here is derived from an EMBL/GenBank/DDBJ whole genome shotgun (WGS) entry which is preliminary data.</text>
</comment>